<name>A0AAX0BD78_9FIRM</name>
<feature type="transmembrane region" description="Helical" evidence="1">
    <location>
        <begin position="104"/>
        <end position="130"/>
    </location>
</feature>
<organism evidence="2 3">
    <name type="scientific">Agathobacter rectalis</name>
    <dbReference type="NCBI Taxonomy" id="39491"/>
    <lineage>
        <taxon>Bacteria</taxon>
        <taxon>Bacillati</taxon>
        <taxon>Bacillota</taxon>
        <taxon>Clostridia</taxon>
        <taxon>Lachnospirales</taxon>
        <taxon>Lachnospiraceae</taxon>
        <taxon>Agathobacter</taxon>
    </lineage>
</organism>
<feature type="transmembrane region" description="Helical" evidence="1">
    <location>
        <begin position="64"/>
        <end position="83"/>
    </location>
</feature>
<reference evidence="2" key="1">
    <citation type="journal article" date="2020" name="Cell Host Microbe">
        <title>Functional and Genomic Variation between Human-Derived Isolates of Lachnospiraceae Reveals Inter- and Intra-Species Diversity.</title>
        <authorList>
            <person name="Sorbara M.T."/>
            <person name="Littmann E.R."/>
            <person name="Fontana E."/>
            <person name="Moody T.U."/>
            <person name="Kohout C.E."/>
            <person name="Gjonbalaj M."/>
            <person name="Eaton V."/>
            <person name="Seok R."/>
            <person name="Leiner I.M."/>
            <person name="Pamer E.G."/>
        </authorList>
    </citation>
    <scope>NUCLEOTIDE SEQUENCE</scope>
    <source>
        <strain evidence="2">MSK.17.79</strain>
    </source>
</reference>
<dbReference type="RefSeq" id="WP_173840089.1">
    <property type="nucleotide sequence ID" value="NZ_JAAILW010000004.1"/>
</dbReference>
<accession>A0AAX0BD78</accession>
<proteinExistence type="predicted"/>
<dbReference type="AlphaFoldDB" id="A0AAX0BD78"/>
<reference evidence="2" key="2">
    <citation type="submission" date="2020-02" db="EMBL/GenBank/DDBJ databases">
        <authorList>
            <person name="Littmann E."/>
            <person name="Sorbara M."/>
        </authorList>
    </citation>
    <scope>NUCLEOTIDE SEQUENCE</scope>
    <source>
        <strain evidence="2">MSK.17.79</strain>
    </source>
</reference>
<keyword evidence="1" id="KW-0472">Membrane</keyword>
<keyword evidence="1" id="KW-0812">Transmembrane</keyword>
<evidence type="ECO:0000313" key="2">
    <source>
        <dbReference type="EMBL" id="NSC26387.1"/>
    </source>
</evidence>
<comment type="caution">
    <text evidence="2">The sequence shown here is derived from an EMBL/GenBank/DDBJ whole genome shotgun (WGS) entry which is preliminary data.</text>
</comment>
<dbReference type="Proteomes" id="UP001193670">
    <property type="component" value="Unassembled WGS sequence"/>
</dbReference>
<evidence type="ECO:0000313" key="3">
    <source>
        <dbReference type="Proteomes" id="UP001193670"/>
    </source>
</evidence>
<evidence type="ECO:0000256" key="1">
    <source>
        <dbReference type="SAM" id="Phobius"/>
    </source>
</evidence>
<keyword evidence="1" id="KW-1133">Transmembrane helix</keyword>
<protein>
    <submittedName>
        <fullName evidence="2">Uncharacterized protein</fullName>
    </submittedName>
</protein>
<gene>
    <name evidence="2" type="ORF">G4319_03335</name>
</gene>
<sequence length="157" mass="17945">MLYKQENITLVDEVRKTGRGNRVWIEILKFLAVLTPINLIMVFAGEAIKAALFQKSVINEEISMIIQLYECALGIGLVVLYCCCIEKRTFMSMGFMKRHVCKQYIKGACVGAMLISALVWMGVLFNTFIFNGFNVNLDKKVYSYFLADFCCRDFTKS</sequence>
<feature type="transmembrane region" description="Helical" evidence="1">
    <location>
        <begin position="23"/>
        <end position="44"/>
    </location>
</feature>
<dbReference type="EMBL" id="JAAILW010000004">
    <property type="protein sequence ID" value="NSC26387.1"/>
    <property type="molecule type" value="Genomic_DNA"/>
</dbReference>